<dbReference type="FunFam" id="2.70.98.30:FF:000001">
    <property type="entry name" value="alpha-mannosidase 2C1 isoform X2"/>
    <property type="match status" value="1"/>
</dbReference>
<dbReference type="SUPFAM" id="SSF74650">
    <property type="entry name" value="Galactose mutarotase-like"/>
    <property type="match status" value="1"/>
</dbReference>
<dbReference type="GO" id="GO:0004559">
    <property type="term" value="F:alpha-mannosidase activity"/>
    <property type="evidence" value="ECO:0007669"/>
    <property type="project" value="InterPro"/>
</dbReference>
<dbReference type="InterPro" id="IPR011682">
    <property type="entry name" value="Glyco_hydro_38_C"/>
</dbReference>
<name>A0A8K0JNP2_9TREE</name>
<evidence type="ECO:0000313" key="5">
    <source>
        <dbReference type="Proteomes" id="UP000812966"/>
    </source>
</evidence>
<dbReference type="GO" id="GO:0006013">
    <property type="term" value="P:mannose metabolic process"/>
    <property type="evidence" value="ECO:0007669"/>
    <property type="project" value="InterPro"/>
</dbReference>
<dbReference type="SMART" id="SM00872">
    <property type="entry name" value="Alpha-mann_mid"/>
    <property type="match status" value="1"/>
</dbReference>
<dbReference type="Gene3D" id="2.70.98.30">
    <property type="entry name" value="Golgi alpha-mannosidase II, domain 4"/>
    <property type="match status" value="1"/>
</dbReference>
<comment type="caution">
    <text evidence="4">The sequence shown here is derived from an EMBL/GenBank/DDBJ whole genome shotgun (WGS) entry which is preliminary data.</text>
</comment>
<dbReference type="AlphaFoldDB" id="A0A8K0JNP2"/>
<evidence type="ECO:0000259" key="3">
    <source>
        <dbReference type="SMART" id="SM00872"/>
    </source>
</evidence>
<keyword evidence="2" id="KW-0378">Hydrolase</keyword>
<accession>A0A8K0JNP2</accession>
<dbReference type="PANTHER" id="PTHR46017">
    <property type="entry name" value="ALPHA-MANNOSIDASE 2C1"/>
    <property type="match status" value="1"/>
</dbReference>
<gene>
    <name evidence="4" type="ORF">FFLO_04767</name>
</gene>
<dbReference type="Pfam" id="PF17677">
    <property type="entry name" value="Glyco_hydro38C2"/>
    <property type="match status" value="1"/>
</dbReference>
<evidence type="ECO:0000313" key="4">
    <source>
        <dbReference type="EMBL" id="KAG7530860.1"/>
    </source>
</evidence>
<keyword evidence="1" id="KW-0479">Metal-binding</keyword>
<feature type="domain" description="Glycoside hydrolase family 38 central" evidence="3">
    <location>
        <begin position="106"/>
        <end position="177"/>
    </location>
</feature>
<dbReference type="EMBL" id="JABELV010000107">
    <property type="protein sequence ID" value="KAG7530860.1"/>
    <property type="molecule type" value="Genomic_DNA"/>
</dbReference>
<dbReference type="Proteomes" id="UP000812966">
    <property type="component" value="Unassembled WGS sequence"/>
</dbReference>
<dbReference type="InterPro" id="IPR041147">
    <property type="entry name" value="GH38_C"/>
</dbReference>
<organism evidence="4 5">
    <name type="scientific">Filobasidium floriforme</name>
    <dbReference type="NCBI Taxonomy" id="5210"/>
    <lineage>
        <taxon>Eukaryota</taxon>
        <taxon>Fungi</taxon>
        <taxon>Dikarya</taxon>
        <taxon>Basidiomycota</taxon>
        <taxon>Agaricomycotina</taxon>
        <taxon>Tremellomycetes</taxon>
        <taxon>Filobasidiales</taxon>
        <taxon>Filobasidiaceae</taxon>
        <taxon>Filobasidium</taxon>
    </lineage>
</organism>
<dbReference type="GO" id="GO:0000329">
    <property type="term" value="C:fungal-type vacuole membrane"/>
    <property type="evidence" value="ECO:0007669"/>
    <property type="project" value="TreeGrafter"/>
</dbReference>
<dbReference type="InterPro" id="IPR015341">
    <property type="entry name" value="Glyco_hydro_38_cen"/>
</dbReference>
<proteinExistence type="predicted"/>
<keyword evidence="5" id="KW-1185">Reference proteome</keyword>
<dbReference type="InterPro" id="IPR028995">
    <property type="entry name" value="Glyco_hydro_57/38_cen_sf"/>
</dbReference>
<evidence type="ECO:0000256" key="2">
    <source>
        <dbReference type="ARBA" id="ARBA00022801"/>
    </source>
</evidence>
<sequence length="708" mass="79487">MTPVNSYNAQCDIDEIRRGQTGNKNLEVTKQAFILFGNGDGGGGPTPPMLEKLRRARALVQCGEATSTDIPLVKMGGSFDRFFESVKKETMNGTKLPNWHGELYFELHRGDVPLVALVKRGNRKGELLLREVEYAATVASLREPQYSYPKKELDEAWEELLLCHGIRLIYDDVWAKHRKVMEIGAKLLETAYQILHPGTLPVADDDYVPIYDRAQLVVVDPLRIARRELVSIKCGNKDVFKAGKDTTYNDKTATGYLLSTPRGFDRGTPGNTCDVATTQNDPKSCRVSNARIKLEIKDGRIVSLFDVRLKRELIPEGQTGGFIIYEDQPANWDAWDVDVYHLEKFTRLRFDEIAIVEQGLARVCVEGQTRFGSSRMTVKITLDSATYSARDEGRSPLRFDVKVDWRERHKFLKFELPLDIHSDFATYHTQFGIVRRPTHRNTSWDAAKFEVCGHQFADLSEYGYGVAILNESKYGYATAGNVMTLSLLRAPTMPDADADQGEHAFAFAIYPHVGNFEESDVFEVAEMFNSPLRVRWKKVLDPKPAADKYQDPQKKSDLISFSLEGARNVALETIKRGEDDFDLTDGDNAGNHVGDGDGLGGKRTVILRLYERLGGHASVRLNVFGLNITKASVVDILERHVADLDLEKRLSNVLGETLGQEVTYVDLKFRGFEIKTVKLELSCNDGKKGRSESIGSEDWVRVDGALEA</sequence>
<dbReference type="InterPro" id="IPR011013">
    <property type="entry name" value="Gal_mutarotase_sf_dom"/>
</dbReference>
<dbReference type="GO" id="GO:0009313">
    <property type="term" value="P:oligosaccharide catabolic process"/>
    <property type="evidence" value="ECO:0007669"/>
    <property type="project" value="TreeGrafter"/>
</dbReference>
<dbReference type="SUPFAM" id="SSF88688">
    <property type="entry name" value="Families 57/38 glycoside transferase middle domain"/>
    <property type="match status" value="1"/>
</dbReference>
<reference evidence="4" key="1">
    <citation type="submission" date="2020-04" db="EMBL/GenBank/DDBJ databases">
        <title>Analysis of mating type loci in Filobasidium floriforme.</title>
        <authorList>
            <person name="Nowrousian M."/>
        </authorList>
    </citation>
    <scope>NUCLEOTIDE SEQUENCE</scope>
    <source>
        <strain evidence="4">CBS 6242</strain>
    </source>
</reference>
<dbReference type="Gene3D" id="1.20.1270.50">
    <property type="entry name" value="Glycoside hydrolase family 38, central domain"/>
    <property type="match status" value="1"/>
</dbReference>
<evidence type="ECO:0000256" key="1">
    <source>
        <dbReference type="ARBA" id="ARBA00022723"/>
    </source>
</evidence>
<dbReference type="InterPro" id="IPR037094">
    <property type="entry name" value="Glyco_hydro_38_cen_sf"/>
</dbReference>
<dbReference type="PANTHER" id="PTHR46017:SF1">
    <property type="entry name" value="ALPHA-MANNOSIDASE 2C1"/>
    <property type="match status" value="1"/>
</dbReference>
<dbReference type="Pfam" id="PF07748">
    <property type="entry name" value="Glyco_hydro_38C"/>
    <property type="match status" value="1"/>
</dbReference>
<dbReference type="GO" id="GO:0046872">
    <property type="term" value="F:metal ion binding"/>
    <property type="evidence" value="ECO:0007669"/>
    <property type="project" value="UniProtKB-KW"/>
</dbReference>
<dbReference type="GO" id="GO:0030246">
    <property type="term" value="F:carbohydrate binding"/>
    <property type="evidence" value="ECO:0007669"/>
    <property type="project" value="InterPro"/>
</dbReference>
<protein>
    <recommendedName>
        <fullName evidence="3">Glycoside hydrolase family 38 central domain-containing protein</fullName>
    </recommendedName>
</protein>